<organism evidence="8 9">
    <name type="scientific">Gopherus agassizii</name>
    <name type="common">Agassiz's desert tortoise</name>
    <dbReference type="NCBI Taxonomy" id="38772"/>
    <lineage>
        <taxon>Eukaryota</taxon>
        <taxon>Metazoa</taxon>
        <taxon>Chordata</taxon>
        <taxon>Craniata</taxon>
        <taxon>Vertebrata</taxon>
        <taxon>Euteleostomi</taxon>
        <taxon>Archelosauria</taxon>
        <taxon>Testudinata</taxon>
        <taxon>Testudines</taxon>
        <taxon>Cryptodira</taxon>
        <taxon>Durocryptodira</taxon>
        <taxon>Testudinoidea</taxon>
        <taxon>Testudinidae</taxon>
        <taxon>Gopherus</taxon>
    </lineage>
</organism>
<dbReference type="GO" id="GO:0003729">
    <property type="term" value="F:mRNA binding"/>
    <property type="evidence" value="ECO:0007669"/>
    <property type="project" value="TreeGrafter"/>
</dbReference>
<reference evidence="8" key="3">
    <citation type="submission" date="2025-09" db="UniProtKB">
        <authorList>
            <consortium name="Ensembl"/>
        </authorList>
    </citation>
    <scope>IDENTIFICATION</scope>
</reference>
<reference evidence="8" key="2">
    <citation type="submission" date="2025-08" db="UniProtKB">
        <authorList>
            <consortium name="Ensembl"/>
        </authorList>
    </citation>
    <scope>IDENTIFICATION</scope>
</reference>
<dbReference type="GO" id="GO:0003735">
    <property type="term" value="F:structural constituent of ribosome"/>
    <property type="evidence" value="ECO:0007669"/>
    <property type="project" value="InterPro"/>
</dbReference>
<dbReference type="SUPFAM" id="SSF52161">
    <property type="entry name" value="Ribosomal protein L13"/>
    <property type="match status" value="1"/>
</dbReference>
<dbReference type="Gene3D" id="6.10.250.3250">
    <property type="match status" value="1"/>
</dbReference>
<dbReference type="GO" id="GO:0006412">
    <property type="term" value="P:translation"/>
    <property type="evidence" value="ECO:0007669"/>
    <property type="project" value="InterPro"/>
</dbReference>
<dbReference type="FunFam" id="6.10.250.3250:FF:000001">
    <property type="entry name" value="60S ribosomal protein L13a"/>
    <property type="match status" value="1"/>
</dbReference>
<name>A0A452GN09_9SAUR</name>
<dbReference type="GO" id="GO:0022625">
    <property type="term" value="C:cytosolic large ribosomal subunit"/>
    <property type="evidence" value="ECO:0007669"/>
    <property type="project" value="TreeGrafter"/>
</dbReference>
<dbReference type="PANTHER" id="PTHR11545">
    <property type="entry name" value="RIBOSOMAL PROTEIN L13"/>
    <property type="match status" value="1"/>
</dbReference>
<evidence type="ECO:0000256" key="7">
    <source>
        <dbReference type="SAM" id="MobiDB-lite"/>
    </source>
</evidence>
<dbReference type="AlphaFoldDB" id="A0A452GN09"/>
<evidence type="ECO:0000256" key="3">
    <source>
        <dbReference type="ARBA" id="ARBA00023274"/>
    </source>
</evidence>
<keyword evidence="9" id="KW-1185">Reference proteome</keyword>
<dbReference type="Pfam" id="PF00572">
    <property type="entry name" value="Ribosomal_L13"/>
    <property type="match status" value="1"/>
</dbReference>
<keyword evidence="3 6" id="KW-0687">Ribonucleoprotein</keyword>
<dbReference type="Ensembl" id="ENSGAGT00000003491.1">
    <property type="protein sequence ID" value="ENSGAGP00000003044.1"/>
    <property type="gene ID" value="ENSGAGG00000002437.1"/>
</dbReference>
<dbReference type="InterPro" id="IPR005822">
    <property type="entry name" value="Ribosomal_uL13"/>
</dbReference>
<evidence type="ECO:0000256" key="4">
    <source>
        <dbReference type="ARBA" id="ARBA00035201"/>
    </source>
</evidence>
<evidence type="ECO:0000256" key="2">
    <source>
        <dbReference type="ARBA" id="ARBA00022980"/>
    </source>
</evidence>
<protein>
    <recommendedName>
        <fullName evidence="4">Large ribosomal subunit protein uL13</fullName>
    </recommendedName>
    <alternativeName>
        <fullName evidence="5">60S ribosomal protein L13a</fullName>
    </alternativeName>
</protein>
<evidence type="ECO:0000256" key="1">
    <source>
        <dbReference type="ARBA" id="ARBA00006227"/>
    </source>
</evidence>
<evidence type="ECO:0000313" key="8">
    <source>
        <dbReference type="Ensembl" id="ENSGAGP00000003044.1"/>
    </source>
</evidence>
<dbReference type="Gene3D" id="3.90.1180.10">
    <property type="entry name" value="Ribosomal protein L13"/>
    <property type="match status" value="1"/>
</dbReference>
<comment type="similarity">
    <text evidence="1 6">Belongs to the universal ribosomal protein uL13 family.</text>
</comment>
<proteinExistence type="inferred from homology"/>
<dbReference type="PROSITE" id="PS00783">
    <property type="entry name" value="RIBOSOMAL_L13"/>
    <property type="match status" value="1"/>
</dbReference>
<evidence type="ECO:0000313" key="9">
    <source>
        <dbReference type="Proteomes" id="UP000291020"/>
    </source>
</evidence>
<feature type="region of interest" description="Disordered" evidence="7">
    <location>
        <begin position="39"/>
        <end position="60"/>
    </location>
</feature>
<evidence type="ECO:0000256" key="6">
    <source>
        <dbReference type="RuleBase" id="RU003877"/>
    </source>
</evidence>
<dbReference type="InterPro" id="IPR005755">
    <property type="entry name" value="Ribosomal_uL13_euk/arc"/>
</dbReference>
<keyword evidence="2 6" id="KW-0689">Ribosomal protein</keyword>
<dbReference type="Proteomes" id="UP000291020">
    <property type="component" value="Unassembled WGS sequence"/>
</dbReference>
<dbReference type="InterPro" id="IPR036899">
    <property type="entry name" value="Ribosomal_uL13_sf"/>
</dbReference>
<dbReference type="CDD" id="cd00392">
    <property type="entry name" value="Ribosomal_L13"/>
    <property type="match status" value="1"/>
</dbReference>
<dbReference type="NCBIfam" id="TIGR01077">
    <property type="entry name" value="L13_A_E"/>
    <property type="match status" value="1"/>
</dbReference>
<sequence length="259" mass="28900">MPLAKGGSPDPAIKGSSLLCLPYRPQGSESMVTGSIPHRLRGKTPAQPLTPGSTGPAWPGPPRVAVPGLPTGCVASLMSPSAFLPGRKVVVVRCEGINISGNFYRNKLKYLAFLRKRMNTNPSRGPYHFRAPSRIFWRTVRGMLPHKTKRGQAALERLKVFDGIPPPYDKRKRMVVPAALKVVRLKPTRKFAFLGRLAHEVGWKYQAITSTLEAKRKEKAKLHYNKKKKLMKLQKQAEKNVEGKIARYTDVLKQYGILV</sequence>
<accession>A0A452GN09</accession>
<dbReference type="PANTHER" id="PTHR11545:SF3">
    <property type="entry name" value="LARGE RIBOSOMAL SUBUNIT PROTEIN UL13"/>
    <property type="match status" value="1"/>
</dbReference>
<dbReference type="InterPro" id="IPR023563">
    <property type="entry name" value="Ribosomal_uL13_CS"/>
</dbReference>
<dbReference type="STRING" id="38772.ENSGAGP00000003044"/>
<dbReference type="GO" id="GO:0017148">
    <property type="term" value="P:negative regulation of translation"/>
    <property type="evidence" value="ECO:0007669"/>
    <property type="project" value="TreeGrafter"/>
</dbReference>
<reference evidence="9" key="1">
    <citation type="journal article" date="2017" name="PLoS ONE">
        <title>The Agassiz's desert tortoise genome provides a resource for the conservation of a threatened species.</title>
        <authorList>
            <person name="Tollis M."/>
            <person name="DeNardo D.F."/>
            <person name="Cornelius J.A."/>
            <person name="Dolby G.A."/>
            <person name="Edwards T."/>
            <person name="Henen B.T."/>
            <person name="Karl A.E."/>
            <person name="Murphy R.W."/>
            <person name="Kusumi K."/>
        </authorList>
    </citation>
    <scope>NUCLEOTIDE SEQUENCE [LARGE SCALE GENOMIC DNA]</scope>
</reference>
<evidence type="ECO:0000256" key="5">
    <source>
        <dbReference type="ARBA" id="ARBA00035367"/>
    </source>
</evidence>
<dbReference type="FunFam" id="3.90.1180.10:FF:000002">
    <property type="entry name" value="60S ribosomal protein L16"/>
    <property type="match status" value="1"/>
</dbReference>